<evidence type="ECO:0000313" key="1">
    <source>
        <dbReference type="EMBL" id="GAA5082637.1"/>
    </source>
</evidence>
<dbReference type="RefSeq" id="WP_345199478.1">
    <property type="nucleotide sequence ID" value="NZ_BAABHX010000001.1"/>
</dbReference>
<dbReference type="Proteomes" id="UP001500353">
    <property type="component" value="Unassembled WGS sequence"/>
</dbReference>
<reference evidence="2" key="1">
    <citation type="journal article" date="2019" name="Int. J. Syst. Evol. Microbiol.">
        <title>The Global Catalogue of Microorganisms (GCM) 10K type strain sequencing project: providing services to taxonomists for standard genome sequencing and annotation.</title>
        <authorList>
            <consortium name="The Broad Institute Genomics Platform"/>
            <consortium name="The Broad Institute Genome Sequencing Center for Infectious Disease"/>
            <person name="Wu L."/>
            <person name="Ma J."/>
        </authorList>
    </citation>
    <scope>NUCLEOTIDE SEQUENCE [LARGE SCALE GENOMIC DNA]</scope>
    <source>
        <strain evidence="2">JCM 18019</strain>
    </source>
</reference>
<comment type="caution">
    <text evidence="1">The sequence shown here is derived from an EMBL/GenBank/DDBJ whole genome shotgun (WGS) entry which is preliminary data.</text>
</comment>
<organism evidence="1 2">
    <name type="scientific">Chryseobacterium ginsengisoli</name>
    <dbReference type="NCBI Taxonomy" id="363853"/>
    <lineage>
        <taxon>Bacteria</taxon>
        <taxon>Pseudomonadati</taxon>
        <taxon>Bacteroidota</taxon>
        <taxon>Flavobacteriia</taxon>
        <taxon>Flavobacteriales</taxon>
        <taxon>Weeksellaceae</taxon>
        <taxon>Chryseobacterium group</taxon>
        <taxon>Chryseobacterium</taxon>
    </lineage>
</organism>
<gene>
    <name evidence="1" type="ORF">GCM10023210_00210</name>
</gene>
<name>A0ABP9LPD3_9FLAO</name>
<protein>
    <submittedName>
        <fullName evidence="1">Uncharacterized protein</fullName>
    </submittedName>
</protein>
<keyword evidence="2" id="KW-1185">Reference proteome</keyword>
<dbReference type="EMBL" id="BAABHX010000001">
    <property type="protein sequence ID" value="GAA5082637.1"/>
    <property type="molecule type" value="Genomic_DNA"/>
</dbReference>
<evidence type="ECO:0000313" key="2">
    <source>
        <dbReference type="Proteomes" id="UP001500353"/>
    </source>
</evidence>
<accession>A0ABP9LPD3</accession>
<sequence>MSEKKLLEKKDWNYYVYEEGNNIQLSVPIPKPTPGFDVLYTLNESEKEKYLYTGIKALEERIEDMNMNFTNYEMNSWR</sequence>
<proteinExistence type="predicted"/>